<reference evidence="2" key="1">
    <citation type="journal article" date="2014" name="Int. J. Syst. Evol. Microbiol.">
        <title>Complete genome sequence of Corynebacterium casei LMG S-19264T (=DSM 44701T), isolated from a smear-ripened cheese.</title>
        <authorList>
            <consortium name="US DOE Joint Genome Institute (JGI-PGF)"/>
            <person name="Walter F."/>
            <person name="Albersmeier A."/>
            <person name="Kalinowski J."/>
            <person name="Ruckert C."/>
        </authorList>
    </citation>
    <scope>NUCLEOTIDE SEQUENCE</scope>
    <source>
        <strain evidence="2">JCM 19596</strain>
    </source>
</reference>
<keyword evidence="3" id="KW-1185">Reference proteome</keyword>
<dbReference type="AlphaFoldDB" id="A0A830FBK1"/>
<reference evidence="2" key="2">
    <citation type="submission" date="2020-09" db="EMBL/GenBank/DDBJ databases">
        <authorList>
            <person name="Sun Q."/>
            <person name="Ohkuma M."/>
        </authorList>
    </citation>
    <scope>NUCLEOTIDE SEQUENCE</scope>
    <source>
        <strain evidence="2">JCM 19596</strain>
    </source>
</reference>
<proteinExistence type="predicted"/>
<evidence type="ECO:0000313" key="2">
    <source>
        <dbReference type="EMBL" id="GGL58724.1"/>
    </source>
</evidence>
<dbReference type="RefSeq" id="WP_229773987.1">
    <property type="nucleotide sequence ID" value="NZ_BMPG01000002.1"/>
</dbReference>
<sequence length="194" mass="21292">MTRGQAHTLEGVAAALLVVMSVLFAIQMTAVTPLTGSTANQHIENQEEAVARGVLAVTAENDSLRPAVLRWDTETNRFPNTSRGEPYYGSNSSSTELEDTLKATFSGNGIAFNVNFYYVTPSGERRQERFYYTGAPTSNAVTASRSVTLYDDDRLYDDGWTAATVSSARYFAPDAAPNSHLYNVVDVEVVVWRM</sequence>
<comment type="caution">
    <text evidence="2">The sequence shown here is derived from an EMBL/GenBank/DDBJ whole genome shotgun (WGS) entry which is preliminary data.</text>
</comment>
<feature type="transmembrane region" description="Helical" evidence="1">
    <location>
        <begin position="12"/>
        <end position="31"/>
    </location>
</feature>
<dbReference type="Pfam" id="PF23959">
    <property type="entry name" value="DUF7288"/>
    <property type="match status" value="1"/>
</dbReference>
<evidence type="ECO:0000313" key="3">
    <source>
        <dbReference type="Proteomes" id="UP000607197"/>
    </source>
</evidence>
<name>A0A830FBK1_9EURY</name>
<accession>A0A830FBK1</accession>
<dbReference type="InterPro" id="IPR055712">
    <property type="entry name" value="DUF7288"/>
</dbReference>
<gene>
    <name evidence="2" type="ORF">GCM10009039_16210</name>
</gene>
<protein>
    <submittedName>
        <fullName evidence="2">Uncharacterized protein</fullName>
    </submittedName>
</protein>
<organism evidence="2 3">
    <name type="scientific">Halocalculus aciditolerans</name>
    <dbReference type="NCBI Taxonomy" id="1383812"/>
    <lineage>
        <taxon>Archaea</taxon>
        <taxon>Methanobacteriati</taxon>
        <taxon>Methanobacteriota</taxon>
        <taxon>Stenosarchaea group</taxon>
        <taxon>Halobacteria</taxon>
        <taxon>Halobacteriales</taxon>
        <taxon>Halobacteriaceae</taxon>
        <taxon>Halocalculus</taxon>
    </lineage>
</organism>
<evidence type="ECO:0000256" key="1">
    <source>
        <dbReference type="SAM" id="Phobius"/>
    </source>
</evidence>
<keyword evidence="1" id="KW-1133">Transmembrane helix</keyword>
<dbReference type="EMBL" id="BMPG01000002">
    <property type="protein sequence ID" value="GGL58724.1"/>
    <property type="molecule type" value="Genomic_DNA"/>
</dbReference>
<keyword evidence="1" id="KW-0812">Transmembrane</keyword>
<dbReference type="Proteomes" id="UP000607197">
    <property type="component" value="Unassembled WGS sequence"/>
</dbReference>
<keyword evidence="1" id="KW-0472">Membrane</keyword>